<dbReference type="Pfam" id="PF00330">
    <property type="entry name" value="Aconitase"/>
    <property type="match status" value="1"/>
</dbReference>
<dbReference type="GO" id="GO:0051536">
    <property type="term" value="F:iron-sulfur cluster binding"/>
    <property type="evidence" value="ECO:0007669"/>
    <property type="project" value="UniProtKB-KW"/>
</dbReference>
<dbReference type="InterPro" id="IPR036008">
    <property type="entry name" value="Aconitase_4Fe-4S_dom"/>
</dbReference>
<dbReference type="SUPFAM" id="SSF52016">
    <property type="entry name" value="LeuD/IlvD-like"/>
    <property type="match status" value="1"/>
</dbReference>
<keyword evidence="9" id="KW-1185">Reference proteome</keyword>
<gene>
    <name evidence="8" type="ORF">LTR09_007358</name>
</gene>
<organism evidence="8 9">
    <name type="scientific">Extremus antarcticus</name>
    <dbReference type="NCBI Taxonomy" id="702011"/>
    <lineage>
        <taxon>Eukaryota</taxon>
        <taxon>Fungi</taxon>
        <taxon>Dikarya</taxon>
        <taxon>Ascomycota</taxon>
        <taxon>Pezizomycotina</taxon>
        <taxon>Dothideomycetes</taxon>
        <taxon>Dothideomycetidae</taxon>
        <taxon>Mycosphaerellales</taxon>
        <taxon>Extremaceae</taxon>
        <taxon>Extremus</taxon>
    </lineage>
</organism>
<dbReference type="GO" id="GO:0016836">
    <property type="term" value="F:hydro-lyase activity"/>
    <property type="evidence" value="ECO:0007669"/>
    <property type="project" value="InterPro"/>
</dbReference>
<evidence type="ECO:0000256" key="2">
    <source>
        <dbReference type="ARBA" id="ARBA00023004"/>
    </source>
</evidence>
<proteinExistence type="predicted"/>
<dbReference type="InterPro" id="IPR015931">
    <property type="entry name" value="Acnase/IPM_dHydase_lsu_aba_1/3"/>
</dbReference>
<dbReference type="GO" id="GO:0046872">
    <property type="term" value="F:metal ion binding"/>
    <property type="evidence" value="ECO:0007669"/>
    <property type="project" value="UniProtKB-KW"/>
</dbReference>
<comment type="caution">
    <text evidence="8">The sequence shown here is derived from an EMBL/GenBank/DDBJ whole genome shotgun (WGS) entry which is preliminary data.</text>
</comment>
<dbReference type="NCBIfam" id="TIGR02087">
    <property type="entry name" value="LEUD_arch"/>
    <property type="match status" value="1"/>
</dbReference>
<dbReference type="Pfam" id="PF00694">
    <property type="entry name" value="Aconitase_C"/>
    <property type="match status" value="1"/>
</dbReference>
<dbReference type="SUPFAM" id="SSF53732">
    <property type="entry name" value="Aconitase iron-sulfur domain"/>
    <property type="match status" value="1"/>
</dbReference>
<dbReference type="GO" id="GO:0170038">
    <property type="term" value="P:proteinogenic amino acid biosynthetic process"/>
    <property type="evidence" value="ECO:0007669"/>
    <property type="project" value="UniProtKB-ARBA"/>
</dbReference>
<evidence type="ECO:0008006" key="10">
    <source>
        <dbReference type="Google" id="ProtNLM"/>
    </source>
</evidence>
<evidence type="ECO:0000313" key="9">
    <source>
        <dbReference type="Proteomes" id="UP001271007"/>
    </source>
</evidence>
<evidence type="ECO:0000256" key="3">
    <source>
        <dbReference type="ARBA" id="ARBA00023014"/>
    </source>
</evidence>
<evidence type="ECO:0000259" key="7">
    <source>
        <dbReference type="Pfam" id="PF00694"/>
    </source>
</evidence>
<feature type="region of interest" description="Disordered" evidence="5">
    <location>
        <begin position="586"/>
        <end position="614"/>
    </location>
</feature>
<dbReference type="Proteomes" id="UP001271007">
    <property type="component" value="Unassembled WGS sequence"/>
</dbReference>
<feature type="compositionally biased region" description="Polar residues" evidence="5">
    <location>
        <begin position="602"/>
        <end position="614"/>
    </location>
</feature>
<feature type="domain" description="Aconitase/3-isopropylmalate dehydratase large subunit alpha/beta/alpha" evidence="6">
    <location>
        <begin position="213"/>
        <end position="549"/>
    </location>
</feature>
<evidence type="ECO:0000256" key="1">
    <source>
        <dbReference type="ARBA" id="ARBA00022723"/>
    </source>
</evidence>
<name>A0AAJ0DJW7_9PEZI</name>
<dbReference type="InterPro" id="IPR000573">
    <property type="entry name" value="AconitaseA/IPMdHydase_ssu_swvl"/>
</dbReference>
<dbReference type="GO" id="GO:0170034">
    <property type="term" value="P:L-amino acid biosynthetic process"/>
    <property type="evidence" value="ECO:0007669"/>
    <property type="project" value="UniProtKB-ARBA"/>
</dbReference>
<protein>
    <recommendedName>
        <fullName evidence="10">Aconitate hydratase</fullName>
    </recommendedName>
</protein>
<dbReference type="EMBL" id="JAWDJX010000026">
    <property type="protein sequence ID" value="KAK3051335.1"/>
    <property type="molecule type" value="Genomic_DNA"/>
</dbReference>
<dbReference type="InterPro" id="IPR050067">
    <property type="entry name" value="IPM_dehydratase_rel_enz"/>
</dbReference>
<evidence type="ECO:0000259" key="6">
    <source>
        <dbReference type="Pfam" id="PF00330"/>
    </source>
</evidence>
<keyword evidence="3" id="KW-0411">Iron-sulfur</keyword>
<dbReference type="Gene3D" id="3.20.19.10">
    <property type="entry name" value="Aconitase, domain 4"/>
    <property type="match status" value="1"/>
</dbReference>
<dbReference type="PANTHER" id="PTHR43822:SF2">
    <property type="entry name" value="HOMOACONITASE, MITOCHONDRIAL"/>
    <property type="match status" value="1"/>
</dbReference>
<accession>A0AAJ0DJW7</accession>
<keyword evidence="2" id="KW-0408">Iron</keyword>
<dbReference type="PANTHER" id="PTHR43822">
    <property type="entry name" value="HOMOACONITASE, MITOCHONDRIAL-RELATED"/>
    <property type="match status" value="1"/>
</dbReference>
<evidence type="ECO:0000313" key="8">
    <source>
        <dbReference type="EMBL" id="KAK3051335.1"/>
    </source>
</evidence>
<keyword evidence="4" id="KW-0456">Lyase</keyword>
<keyword evidence="1" id="KW-0479">Metal-binding</keyword>
<sequence>MTSNTSQEVASGLHSFILDHLSKQRGIKLRDTIDEDPLRSIPEVLTNVSKELRAASNSAEADAIDQVLDKATKSPNYGGLGLSPTSMSTPSQLPEVKFLIDAWLQSITSAANSNSYLSTAPTRSANSKPMTLAQKIFTQHALASPQAQHGLAVGDVVRVGVDWILASELSWASMEDTYTELGSPGIWRNDRFWIAGDHIVHPSIRDSPKVKAFVESAERAKRDFRMTEFQGMNYTIMHTEFVRERAEPGMLVFGSDSHTCSAGAVGCLSIGLGGADVMMTLSVGETWFKIPESILIVLEGQPKFGISGKDVILHILKELKRNTVGAERIVEFAGEGAKYLSVDARFAICNMCTEFGAITGVFVPDAVTQDYVNRRKRKANKSGSVYFQPDEDAEYFGKYSVDLSAVEPSIAVYPDPDHVVPVSEMAGTKLDGVFIGACTTTEEELVLAALVLKVGLAKGFPLAKGKRHYVPGSLPIVQKLQELDLLEVYEAAGFTRGPPGCSMCVGLSAEKASEGETWLSSQNRNFQNRMGKGAFGHLSSAMVCAASAFSMAITDVEEFLNDIDTDFFRYYKGEKEGVSLQEVEYVEPKPHESKTRDEGSLEQMTSKGSSAETSSQSVIQSKIITLGDFIDTDALAPGPTLTSCKTDEEFGQHVLEHTHPDFRNMVKNGQQVVVGGKAFGVGSSRECAVSALKGAGVKAVIARSFAFIYSRNQPSLGLLGIVMEDEEFYAAAQEGEEIKIDVEKREVEVGGKTFSFRLSNIEYKLTVNNGIAKTYGRFGKKIWERLMQEDPEQAVKPAMEVEAAWAAPGSVDSRLNW</sequence>
<dbReference type="Gene3D" id="3.30.499.10">
    <property type="entry name" value="Aconitase, domain 3"/>
    <property type="match status" value="2"/>
</dbReference>
<dbReference type="PRINTS" id="PR00415">
    <property type="entry name" value="ACONITASE"/>
</dbReference>
<evidence type="ECO:0000256" key="5">
    <source>
        <dbReference type="SAM" id="MobiDB-lite"/>
    </source>
</evidence>
<evidence type="ECO:0000256" key="4">
    <source>
        <dbReference type="ARBA" id="ARBA00023239"/>
    </source>
</evidence>
<dbReference type="AlphaFoldDB" id="A0AAJ0DJW7"/>
<dbReference type="InterPro" id="IPR001030">
    <property type="entry name" value="Acoase/IPM_deHydtase_lsu_aba"/>
</dbReference>
<reference evidence="8" key="1">
    <citation type="submission" date="2023-04" db="EMBL/GenBank/DDBJ databases">
        <title>Black Yeasts Isolated from many extreme environments.</title>
        <authorList>
            <person name="Coleine C."/>
            <person name="Stajich J.E."/>
            <person name="Selbmann L."/>
        </authorList>
    </citation>
    <scope>NUCLEOTIDE SEQUENCE</scope>
    <source>
        <strain evidence="8">CCFEE 5312</strain>
    </source>
</reference>
<dbReference type="InterPro" id="IPR015928">
    <property type="entry name" value="Aconitase/3IPM_dehydase_swvl"/>
</dbReference>
<feature type="compositionally biased region" description="Basic and acidic residues" evidence="5">
    <location>
        <begin position="586"/>
        <end position="599"/>
    </location>
</feature>
<feature type="domain" description="Aconitase A/isopropylmalate dehydratase small subunit swivel" evidence="7">
    <location>
        <begin position="667"/>
        <end position="725"/>
    </location>
</feature>
<dbReference type="InterPro" id="IPR011827">
    <property type="entry name" value="LeuD_type2/HacB/DmdB"/>
</dbReference>